<dbReference type="InterPro" id="IPR045738">
    <property type="entry name" value="DUF6088"/>
</dbReference>
<sequence>MTETRSPATLPTQILDRINAEPAKVWTPGDFADAGSRDAVDKALQRLAKSGELRRIERGLYDKPRLNKLTGKPSAPDYRAVIEAVARRDKARFVVDGMTAANTLGLTNAVPARIEVLVDARLKPIELGNQKIVFKHAAPSRLYWAGRPGMYLVQALHWVHDTMRAETERSKVDRTIRKLLADSDGGPKLTEDLRIGLSAMPIWMQDILRKPIMSAGAERNT</sequence>
<reference evidence="1 2" key="1">
    <citation type="submission" date="2016-10" db="EMBL/GenBank/DDBJ databases">
        <authorList>
            <person name="de Groot N.N."/>
        </authorList>
    </citation>
    <scope>NUCLEOTIDE SEQUENCE [LARGE SCALE GENOMIC DNA]</scope>
    <source>
        <strain evidence="1 2">DSM 100674</strain>
    </source>
</reference>
<dbReference type="Proteomes" id="UP000199582">
    <property type="component" value="Unassembled WGS sequence"/>
</dbReference>
<dbReference type="OrthoDB" id="583588at2"/>
<keyword evidence="2" id="KW-1185">Reference proteome</keyword>
<evidence type="ECO:0000313" key="2">
    <source>
        <dbReference type="Proteomes" id="UP000199582"/>
    </source>
</evidence>
<dbReference type="AlphaFoldDB" id="A0A1H7WVM2"/>
<dbReference type="Pfam" id="PF19570">
    <property type="entry name" value="DUF6088"/>
    <property type="match status" value="1"/>
</dbReference>
<gene>
    <name evidence="1" type="ORF">SAMN05443999_11711</name>
</gene>
<accession>A0A1H7WVM2</accession>
<proteinExistence type="predicted"/>
<dbReference type="RefSeq" id="WP_093039148.1">
    <property type="nucleotide sequence ID" value="NZ_FOAG01000017.1"/>
</dbReference>
<name>A0A1H7WVM2_9RHOB</name>
<protein>
    <submittedName>
        <fullName evidence="1">Transcriptional regulator, AbiEi antitoxin, Type IV TA system</fullName>
    </submittedName>
</protein>
<organism evidence="1 2">
    <name type="scientific">Roseovarius azorensis</name>
    <dbReference type="NCBI Taxonomy" id="1287727"/>
    <lineage>
        <taxon>Bacteria</taxon>
        <taxon>Pseudomonadati</taxon>
        <taxon>Pseudomonadota</taxon>
        <taxon>Alphaproteobacteria</taxon>
        <taxon>Rhodobacterales</taxon>
        <taxon>Roseobacteraceae</taxon>
        <taxon>Roseovarius</taxon>
    </lineage>
</organism>
<dbReference type="EMBL" id="FOAG01000017">
    <property type="protein sequence ID" value="SEM24957.1"/>
    <property type="molecule type" value="Genomic_DNA"/>
</dbReference>
<evidence type="ECO:0000313" key="1">
    <source>
        <dbReference type="EMBL" id="SEM24957.1"/>
    </source>
</evidence>